<accession>A0A835RKT1</accession>
<evidence type="ECO:0000256" key="1">
    <source>
        <dbReference type="SAM" id="MobiDB-lite"/>
    </source>
</evidence>
<name>A0A835RKT1_VANPL</name>
<keyword evidence="2" id="KW-0812">Transmembrane</keyword>
<proteinExistence type="predicted"/>
<keyword evidence="4" id="KW-1185">Reference proteome</keyword>
<dbReference type="EMBL" id="JADCNL010000002">
    <property type="protein sequence ID" value="KAG0492328.1"/>
    <property type="molecule type" value="Genomic_DNA"/>
</dbReference>
<evidence type="ECO:0000313" key="3">
    <source>
        <dbReference type="EMBL" id="KAG0492328.1"/>
    </source>
</evidence>
<keyword evidence="2" id="KW-1133">Transmembrane helix</keyword>
<dbReference type="AlphaFoldDB" id="A0A835RKT1"/>
<comment type="caution">
    <text evidence="3">The sequence shown here is derived from an EMBL/GenBank/DDBJ whole genome shotgun (WGS) entry which is preliminary data.</text>
</comment>
<evidence type="ECO:0000256" key="2">
    <source>
        <dbReference type="SAM" id="Phobius"/>
    </source>
</evidence>
<reference evidence="3 4" key="1">
    <citation type="journal article" date="2020" name="Nat. Food">
        <title>A phased Vanilla planifolia genome enables genetic improvement of flavour and production.</title>
        <authorList>
            <person name="Hasing T."/>
            <person name="Tang H."/>
            <person name="Brym M."/>
            <person name="Khazi F."/>
            <person name="Huang T."/>
            <person name="Chambers A.H."/>
        </authorList>
    </citation>
    <scope>NUCLEOTIDE SEQUENCE [LARGE SCALE GENOMIC DNA]</scope>
    <source>
        <tissue evidence="3">Leaf</tissue>
    </source>
</reference>
<protein>
    <submittedName>
        <fullName evidence="3">Uncharacterized protein</fullName>
    </submittedName>
</protein>
<feature type="region of interest" description="Disordered" evidence="1">
    <location>
        <begin position="42"/>
        <end position="62"/>
    </location>
</feature>
<gene>
    <name evidence="3" type="ORF">HPP92_005726</name>
</gene>
<feature type="transmembrane region" description="Helical" evidence="2">
    <location>
        <begin position="6"/>
        <end position="31"/>
    </location>
</feature>
<evidence type="ECO:0000313" key="4">
    <source>
        <dbReference type="Proteomes" id="UP000636800"/>
    </source>
</evidence>
<dbReference type="Proteomes" id="UP000636800">
    <property type="component" value="Chromosome 2"/>
</dbReference>
<sequence length="62" mass="6831">MPSEHVTWWVNAALSHVWMSSALCLLFPLLLMTSSNCSRLMSRSSRQSSEGGRPPEAGGLRL</sequence>
<keyword evidence="2" id="KW-0472">Membrane</keyword>
<organism evidence="3 4">
    <name type="scientific">Vanilla planifolia</name>
    <name type="common">Vanilla</name>
    <dbReference type="NCBI Taxonomy" id="51239"/>
    <lineage>
        <taxon>Eukaryota</taxon>
        <taxon>Viridiplantae</taxon>
        <taxon>Streptophyta</taxon>
        <taxon>Embryophyta</taxon>
        <taxon>Tracheophyta</taxon>
        <taxon>Spermatophyta</taxon>
        <taxon>Magnoliopsida</taxon>
        <taxon>Liliopsida</taxon>
        <taxon>Asparagales</taxon>
        <taxon>Orchidaceae</taxon>
        <taxon>Vanilloideae</taxon>
        <taxon>Vanilleae</taxon>
        <taxon>Vanilla</taxon>
    </lineage>
</organism>